<dbReference type="RefSeq" id="WP_090938810.1">
    <property type="nucleotide sequence ID" value="NZ_FOKJ01000025.1"/>
</dbReference>
<evidence type="ECO:0000313" key="2">
    <source>
        <dbReference type="EMBL" id="SFK79439.1"/>
    </source>
</evidence>
<organism evidence="2 4">
    <name type="scientific">Azotobacter beijerinckii</name>
    <dbReference type="NCBI Taxonomy" id="170623"/>
    <lineage>
        <taxon>Bacteria</taxon>
        <taxon>Pseudomonadati</taxon>
        <taxon>Pseudomonadota</taxon>
        <taxon>Gammaproteobacteria</taxon>
        <taxon>Pseudomonadales</taxon>
        <taxon>Pseudomonadaceae</taxon>
        <taxon>Azotobacter</taxon>
    </lineage>
</organism>
<protein>
    <submittedName>
        <fullName evidence="2">Uncharacterized protein</fullName>
    </submittedName>
</protein>
<dbReference type="Proteomes" id="UP000199579">
    <property type="component" value="Unassembled WGS sequence"/>
</dbReference>
<accession>A0A1I4CGL9</accession>
<reference evidence="2 4" key="1">
    <citation type="submission" date="2016-10" db="EMBL/GenBank/DDBJ databases">
        <authorList>
            <person name="de Groot N.N."/>
        </authorList>
    </citation>
    <scope>NUCLEOTIDE SEQUENCE [LARGE SCALE GENOMIC DNA]</scope>
    <source>
        <strain evidence="2 4">DSM 381</strain>
    </source>
</reference>
<evidence type="ECO:0000313" key="4">
    <source>
        <dbReference type="Proteomes" id="UP000199579"/>
    </source>
</evidence>
<evidence type="ECO:0000313" key="1">
    <source>
        <dbReference type="EMBL" id="SFB22624.1"/>
    </source>
</evidence>
<reference evidence="1 3" key="2">
    <citation type="submission" date="2016-10" db="EMBL/GenBank/DDBJ databases">
        <authorList>
            <person name="Varghese N."/>
            <person name="Submissions S."/>
        </authorList>
    </citation>
    <scope>NUCLEOTIDE SEQUENCE [LARGE SCALE GENOMIC DNA]</scope>
    <source>
        <strain evidence="1 3">DSM 282</strain>
    </source>
</reference>
<dbReference type="Proteomes" id="UP000198861">
    <property type="component" value="Unassembled WGS sequence"/>
</dbReference>
<name>A0A1I4CGL9_9GAMM</name>
<dbReference type="EMBL" id="FOSX01000024">
    <property type="protein sequence ID" value="SFK79439.1"/>
    <property type="molecule type" value="Genomic_DNA"/>
</dbReference>
<dbReference type="EMBL" id="FOKJ01000025">
    <property type="protein sequence ID" value="SFB22624.1"/>
    <property type="molecule type" value="Genomic_DNA"/>
</dbReference>
<sequence>MSEYQYYEFAAIDRPLTPQQQAELRSRSTRATITASSFINEYHWGDLKGDPLDWMRRYFDAHVYYANWGSCSLLLRLPRATLEKAVLNAFVLPARRSSAFSASATDEHWILDWSEWDEEGSGEYERFWDEESQRWMARLLPLRDELLRGDTRPLYLGWLARLGKGELDDAAMEPPLPAGLRTLSGAQQALVEYLLIDPDWLEAAAEASEPLPASDETAPAIDAWLDAQTPETLRAALRLLLEGCGAQAEREVRRRFLDWQRSQQPVVAVPTRRRVADIAVLRQGVAQRRLERERQAREAEEARLRAERQRSLERLANDADAAWADIDRTLQRGSGAAYDQALQSLRALAEALAQAGRERELRSGLARLQQSHGRRGAWVKRLIAAGWVEK</sequence>
<keyword evidence="3" id="KW-1185">Reference proteome</keyword>
<gene>
    <name evidence="1" type="ORF">SAMN04244571_01848</name>
    <name evidence="2" type="ORF">SAMN04244574_01888</name>
</gene>
<proteinExistence type="predicted"/>
<evidence type="ECO:0000313" key="3">
    <source>
        <dbReference type="Proteomes" id="UP000198861"/>
    </source>
</evidence>
<dbReference type="AlphaFoldDB" id="A0A1I4CGL9"/>